<keyword evidence="1" id="KW-1133">Transmembrane helix</keyword>
<comment type="caution">
    <text evidence="2">The sequence shown here is derived from an EMBL/GenBank/DDBJ whole genome shotgun (WGS) entry which is preliminary data.</text>
</comment>
<evidence type="ECO:0000256" key="1">
    <source>
        <dbReference type="SAM" id="Phobius"/>
    </source>
</evidence>
<sequence length="294" mass="32116">MKTLLQHSYAKYTMIAFGALVSVGLGFMMVSASSLSIEYNQETAEHMGSVDAAVVDTNQIIAQRIRVSGWAFDKNNKQNVTTVRATNDLAGLDVIEEFVPDIGRLDVLQTFPNASEKPGFHWFVPSRYYDGLDHTVYFFAGDAQQNAWDYIGAIVLPVVDSGVVGSLDSIGANNIAGWAIDLDDLWLDSSNIPVAVYVDGDFVAADVADLVRVDVENAYKGRIANVGSRHGYNVPISADQLRSYRDGNVHRVEVFALEVSEGVMTSIGVKWPTITEAGMMLYGNPQIFDEGGLY</sequence>
<evidence type="ECO:0000313" key="3">
    <source>
        <dbReference type="Proteomes" id="UP000230084"/>
    </source>
</evidence>
<name>A0A2H0RML1_9BACT</name>
<gene>
    <name evidence="2" type="ORF">COV06_00040</name>
</gene>
<dbReference type="AlphaFoldDB" id="A0A2H0RML1"/>
<accession>A0A2H0RML1</accession>
<keyword evidence="1" id="KW-0812">Transmembrane</keyword>
<dbReference type="Proteomes" id="UP000230084">
    <property type="component" value="Unassembled WGS sequence"/>
</dbReference>
<keyword evidence="1" id="KW-0472">Membrane</keyword>
<organism evidence="2 3">
    <name type="scientific">Candidatus Uhrbacteria bacterium CG10_big_fil_rev_8_21_14_0_10_50_16</name>
    <dbReference type="NCBI Taxonomy" id="1975039"/>
    <lineage>
        <taxon>Bacteria</taxon>
        <taxon>Candidatus Uhriibacteriota</taxon>
    </lineage>
</organism>
<protein>
    <submittedName>
        <fullName evidence="2">Uncharacterized protein</fullName>
    </submittedName>
</protein>
<dbReference type="EMBL" id="PCYM01000001">
    <property type="protein sequence ID" value="PIR47782.1"/>
    <property type="molecule type" value="Genomic_DNA"/>
</dbReference>
<evidence type="ECO:0000313" key="2">
    <source>
        <dbReference type="EMBL" id="PIR47782.1"/>
    </source>
</evidence>
<feature type="transmembrane region" description="Helical" evidence="1">
    <location>
        <begin position="12"/>
        <end position="32"/>
    </location>
</feature>
<proteinExistence type="predicted"/>
<reference evidence="2 3" key="1">
    <citation type="submission" date="2017-09" db="EMBL/GenBank/DDBJ databases">
        <title>Depth-based differentiation of microbial function through sediment-hosted aquifers and enrichment of novel symbionts in the deep terrestrial subsurface.</title>
        <authorList>
            <person name="Probst A.J."/>
            <person name="Ladd B."/>
            <person name="Jarett J.K."/>
            <person name="Geller-Mcgrath D.E."/>
            <person name="Sieber C.M."/>
            <person name="Emerson J.B."/>
            <person name="Anantharaman K."/>
            <person name="Thomas B.C."/>
            <person name="Malmstrom R."/>
            <person name="Stieglmeier M."/>
            <person name="Klingl A."/>
            <person name="Woyke T."/>
            <person name="Ryan C.M."/>
            <person name="Banfield J.F."/>
        </authorList>
    </citation>
    <scope>NUCLEOTIDE SEQUENCE [LARGE SCALE GENOMIC DNA]</scope>
    <source>
        <strain evidence="2">CG10_big_fil_rev_8_21_14_0_10_50_16</strain>
    </source>
</reference>